<gene>
    <name evidence="4" type="ORF">BGO89_11020</name>
</gene>
<dbReference type="CDD" id="cd09281">
    <property type="entry name" value="UPF0066"/>
    <property type="match status" value="1"/>
</dbReference>
<name>A0A1M3KXC8_9BACT</name>
<keyword evidence="4" id="KW-0808">Transferase</keyword>
<evidence type="ECO:0000313" key="4">
    <source>
        <dbReference type="EMBL" id="OJX57033.1"/>
    </source>
</evidence>
<evidence type="ECO:0000256" key="2">
    <source>
        <dbReference type="ARBA" id="ARBA00033753"/>
    </source>
</evidence>
<dbReference type="InterPro" id="IPR040372">
    <property type="entry name" value="YaeB-like"/>
</dbReference>
<keyword evidence="4" id="KW-0489">Methyltransferase</keyword>
<organism evidence="4 5">
    <name type="scientific">Candidatus Kapaibacterium thiocyanatum</name>
    <dbReference type="NCBI Taxonomy" id="1895771"/>
    <lineage>
        <taxon>Bacteria</taxon>
        <taxon>Pseudomonadati</taxon>
        <taxon>Candidatus Kapaibacteriota</taxon>
        <taxon>Candidatus Kapaibacteriia</taxon>
        <taxon>Candidatus Kapaibacteriales</taxon>
        <taxon>Candidatus Kapaibacteriaceae</taxon>
        <taxon>Candidatus Kapaibacterium</taxon>
    </lineage>
</organism>
<protein>
    <submittedName>
        <fullName evidence="4">tRNA (N6-threonylcarbamoyladenosine(37)-N6)-methyltransferase TrmO</fullName>
    </submittedName>
</protein>
<proteinExistence type="inferred from homology"/>
<evidence type="ECO:0000259" key="3">
    <source>
        <dbReference type="PROSITE" id="PS51668"/>
    </source>
</evidence>
<keyword evidence="1" id="KW-0949">S-adenosyl-L-methionine</keyword>
<comment type="caution">
    <text evidence="4">The sequence shown here is derived from an EMBL/GenBank/DDBJ whole genome shotgun (WGS) entry which is preliminary data.</text>
</comment>
<dbReference type="SUPFAM" id="SSF118196">
    <property type="entry name" value="YaeB-like"/>
    <property type="match status" value="1"/>
</dbReference>
<dbReference type="InterPro" id="IPR036413">
    <property type="entry name" value="YaeB-like_sf"/>
</dbReference>
<dbReference type="Pfam" id="PF01980">
    <property type="entry name" value="TrmO_N"/>
    <property type="match status" value="1"/>
</dbReference>
<dbReference type="PROSITE" id="PS51668">
    <property type="entry name" value="TSAA_2"/>
    <property type="match status" value="1"/>
</dbReference>
<dbReference type="GO" id="GO:0008168">
    <property type="term" value="F:methyltransferase activity"/>
    <property type="evidence" value="ECO:0007669"/>
    <property type="project" value="UniProtKB-KW"/>
</dbReference>
<dbReference type="STRING" id="1895771.BGO89_11020"/>
<dbReference type="Proteomes" id="UP000184233">
    <property type="component" value="Unassembled WGS sequence"/>
</dbReference>
<feature type="domain" description="TsaA-like" evidence="3">
    <location>
        <begin position="4"/>
        <end position="138"/>
    </location>
</feature>
<sequence>MLTLEPIGIVHSPYVSKYDAPRQPGVDDRRHEAVVELMAGRNFEQALEDMAGIERIWIVSWFHRATTWKPKVLPPRSTHKRGLFATRSPHRPNPIGLSVARIVAIDGLRITIAETDLLDGTPVLDIKPYIPYADSFPGSAAGWVDDDVRSAVFDVHVDHDVHVMAPADVLDHARRVLALDPDPHPYRRTSMLPDGRRMLAIRQWRLIYVVDGHDVHIKAIVIGDSNDEMP</sequence>
<dbReference type="PANTHER" id="PTHR12818">
    <property type="entry name" value="TRNA (ADENINE(37)-N6)-METHYLTRANSFERASE"/>
    <property type="match status" value="1"/>
</dbReference>
<dbReference type="InterPro" id="IPR036414">
    <property type="entry name" value="YaeB_N_sf"/>
</dbReference>
<dbReference type="NCBIfam" id="TIGR00104">
    <property type="entry name" value="tRNA_TsaA"/>
    <property type="match status" value="1"/>
</dbReference>
<comment type="similarity">
    <text evidence="2">Belongs to the tRNA methyltransferase O family.</text>
</comment>
<dbReference type="InterPro" id="IPR023370">
    <property type="entry name" value="TrmO-like_N"/>
</dbReference>
<accession>A0A1M3KXC8</accession>
<dbReference type="PANTHER" id="PTHR12818:SF0">
    <property type="entry name" value="TRNA (ADENINE(37)-N6)-METHYLTRANSFERASE"/>
    <property type="match status" value="1"/>
</dbReference>
<dbReference type="GO" id="GO:0032259">
    <property type="term" value="P:methylation"/>
    <property type="evidence" value="ECO:0007669"/>
    <property type="project" value="UniProtKB-KW"/>
</dbReference>
<dbReference type="AlphaFoldDB" id="A0A1M3KXC8"/>
<dbReference type="Gene3D" id="2.40.30.70">
    <property type="entry name" value="YaeB-like"/>
    <property type="match status" value="1"/>
</dbReference>
<dbReference type="EMBL" id="MKVH01000024">
    <property type="protein sequence ID" value="OJX57033.1"/>
    <property type="molecule type" value="Genomic_DNA"/>
</dbReference>
<evidence type="ECO:0000313" key="5">
    <source>
        <dbReference type="Proteomes" id="UP000184233"/>
    </source>
</evidence>
<evidence type="ECO:0000256" key="1">
    <source>
        <dbReference type="ARBA" id="ARBA00022691"/>
    </source>
</evidence>
<reference evidence="4 5" key="1">
    <citation type="submission" date="2016-09" db="EMBL/GenBank/DDBJ databases">
        <title>Genome-resolved meta-omics ties microbial dynamics to process performance in biotechnology for thiocyanate degradation.</title>
        <authorList>
            <person name="Kantor R.S."/>
            <person name="Huddy R.J."/>
            <person name="Iyer R."/>
            <person name="Thomas B.C."/>
            <person name="Brown C.T."/>
            <person name="Anantharaman K."/>
            <person name="Tringe S."/>
            <person name="Hettich R.L."/>
            <person name="Harrison S.T."/>
            <person name="Banfield J.F."/>
        </authorList>
    </citation>
    <scope>NUCLEOTIDE SEQUENCE [LARGE SCALE GENOMIC DNA]</scope>
    <source>
        <strain evidence="4">59-99</strain>
    </source>
</reference>